<evidence type="ECO:0000256" key="1">
    <source>
        <dbReference type="SAM" id="SignalP"/>
    </source>
</evidence>
<evidence type="ECO:0000313" key="3">
    <source>
        <dbReference type="Proteomes" id="UP000294829"/>
    </source>
</evidence>
<name>A0A4R5VNE0_9BURK</name>
<proteinExistence type="predicted"/>
<dbReference type="OrthoDB" id="8724471at2"/>
<protein>
    <submittedName>
        <fullName evidence="2">Uncharacterized protein</fullName>
    </submittedName>
</protein>
<feature type="chain" id="PRO_5020308463" evidence="1">
    <location>
        <begin position="23"/>
        <end position="208"/>
    </location>
</feature>
<evidence type="ECO:0000313" key="2">
    <source>
        <dbReference type="EMBL" id="TDK58940.1"/>
    </source>
</evidence>
<keyword evidence="1" id="KW-0732">Signal</keyword>
<comment type="caution">
    <text evidence="2">The sequence shown here is derived from an EMBL/GenBank/DDBJ whole genome shotgun (WGS) entry which is preliminary data.</text>
</comment>
<dbReference type="RefSeq" id="WP_133331527.1">
    <property type="nucleotide sequence ID" value="NZ_SMYL01000034.1"/>
</dbReference>
<organism evidence="2 3">
    <name type="scientific">Sapientia aquatica</name>
    <dbReference type="NCBI Taxonomy" id="1549640"/>
    <lineage>
        <taxon>Bacteria</taxon>
        <taxon>Pseudomonadati</taxon>
        <taxon>Pseudomonadota</taxon>
        <taxon>Betaproteobacteria</taxon>
        <taxon>Burkholderiales</taxon>
        <taxon>Oxalobacteraceae</taxon>
        <taxon>Sapientia</taxon>
    </lineage>
</organism>
<dbReference type="Proteomes" id="UP000294829">
    <property type="component" value="Unassembled WGS sequence"/>
</dbReference>
<sequence length="208" mass="23613">MSFNKTAIFIFLSCILTQPATAQRQPKVSLSIEEKYRENFSKGFDPVEFLIIDNAGISSDTQGFDPKNGIFIMRLSNNSSTQYFYCAELNMLLKNGYHLESVNINTIRSGNADYFIVHMMRPIEYKDEITTCRLGRADEKSYLISVSNNKLKIIDRDFPKCGSSAEVIKTDDKIGYTVTDIFGGSVTDFLIINGKLEKQPTRLIEQEK</sequence>
<dbReference type="AlphaFoldDB" id="A0A4R5VNE0"/>
<keyword evidence="3" id="KW-1185">Reference proteome</keyword>
<feature type="signal peptide" evidence="1">
    <location>
        <begin position="1"/>
        <end position="22"/>
    </location>
</feature>
<gene>
    <name evidence="2" type="ORF">E2I14_19110</name>
</gene>
<reference evidence="2 3" key="1">
    <citation type="submission" date="2019-03" db="EMBL/GenBank/DDBJ databases">
        <title>Sapientia aquatica gen. nov., sp. nov., isolated from a crater lake.</title>
        <authorList>
            <person name="Felfoldi T."/>
            <person name="Szabo A."/>
            <person name="Toth E."/>
            <person name="Schumann P."/>
            <person name="Keki Z."/>
            <person name="Marialigeti K."/>
            <person name="Mathe I."/>
        </authorList>
    </citation>
    <scope>NUCLEOTIDE SEQUENCE [LARGE SCALE GENOMIC DNA]</scope>
    <source>
        <strain evidence="2 3">SA-152</strain>
    </source>
</reference>
<accession>A0A4R5VNE0</accession>
<dbReference type="EMBL" id="SMYL01000034">
    <property type="protein sequence ID" value="TDK58940.1"/>
    <property type="molecule type" value="Genomic_DNA"/>
</dbReference>